<keyword evidence="4" id="KW-0175">Coiled coil</keyword>
<evidence type="ECO:0000256" key="2">
    <source>
        <dbReference type="ARBA" id="ARBA00022747"/>
    </source>
</evidence>
<dbReference type="SUPFAM" id="SSF116734">
    <property type="entry name" value="DNA methylase specificity domain"/>
    <property type="match status" value="2"/>
</dbReference>
<sequence length="416" mass="46679">MVPENWSATTLGAITKESAFGPRFSSDLYSVDGNVGTIRTTDLDDEGNINYDTIPYARLPSGFESHYLDDGDLLITRSGSCGIPCIFESQDKPIVAGAFLIRFVLKENTDVKYVHALLKSDKLQRKIQNLASGGVQKNLSGTNLKKLEFVLPPLPEQKKIAQILSTWDQAITATERLLENSQQRKKGLMQQLLTGKRRLVRSNTTLTTKKTRTGELPGDWAYPKIAQICHQVTDKNIDDQQYPVLACSKHYGFVDSLKYFKKRVYSKDLTGYRVIPRGCIGFPANHVEEGSIGLQNLYDYGLVSPIYVVARPDSQKVNVDYLYAVLKTDHYRQIFSAATNASVDRRGSLRWKEFSQIHVPLPPLPEQNQIAEVLKLATKEIASLETALDLLKQEKKALMQQLLTGKRRVNVETEAA</sequence>
<comment type="caution">
    <text evidence="6">The sequence shown here is derived from an EMBL/GenBank/DDBJ whole genome shotgun (WGS) entry which is preliminary data.</text>
</comment>
<dbReference type="GO" id="GO:0004519">
    <property type="term" value="F:endonuclease activity"/>
    <property type="evidence" value="ECO:0007669"/>
    <property type="project" value="UniProtKB-KW"/>
</dbReference>
<dbReference type="Proteomes" id="UP001269819">
    <property type="component" value="Unassembled WGS sequence"/>
</dbReference>
<keyword evidence="2" id="KW-0680">Restriction system</keyword>
<proteinExistence type="inferred from homology"/>
<dbReference type="InterPro" id="IPR044946">
    <property type="entry name" value="Restrct_endonuc_typeI_TRD_sf"/>
</dbReference>
<evidence type="ECO:0000256" key="1">
    <source>
        <dbReference type="ARBA" id="ARBA00010923"/>
    </source>
</evidence>
<keyword evidence="6" id="KW-0255">Endonuclease</keyword>
<feature type="coiled-coil region" evidence="4">
    <location>
        <begin position="374"/>
        <end position="401"/>
    </location>
</feature>
<gene>
    <name evidence="6" type="ORF">RYS15_16900</name>
</gene>
<dbReference type="Pfam" id="PF01420">
    <property type="entry name" value="Methylase_S"/>
    <property type="match status" value="2"/>
</dbReference>
<dbReference type="GO" id="GO:0016787">
    <property type="term" value="F:hydrolase activity"/>
    <property type="evidence" value="ECO:0007669"/>
    <property type="project" value="UniProtKB-KW"/>
</dbReference>
<evidence type="ECO:0000313" key="6">
    <source>
        <dbReference type="EMBL" id="MDV2080369.1"/>
    </source>
</evidence>
<protein>
    <submittedName>
        <fullName evidence="6">Restriction endonuclease subunit S</fullName>
        <ecNumber evidence="6">3.1.21.-</ecNumber>
    </submittedName>
</protein>
<evidence type="ECO:0000259" key="5">
    <source>
        <dbReference type="Pfam" id="PF01420"/>
    </source>
</evidence>
<feature type="domain" description="Type I restriction modification DNA specificity" evidence="5">
    <location>
        <begin position="285"/>
        <end position="386"/>
    </location>
</feature>
<evidence type="ECO:0000313" key="7">
    <source>
        <dbReference type="Proteomes" id="UP001269819"/>
    </source>
</evidence>
<dbReference type="PANTHER" id="PTHR30408:SF12">
    <property type="entry name" value="TYPE I RESTRICTION ENZYME MJAVIII SPECIFICITY SUBUNIT"/>
    <property type="match status" value="1"/>
</dbReference>
<dbReference type="InterPro" id="IPR000055">
    <property type="entry name" value="Restrct_endonuc_typeI_TRD"/>
</dbReference>
<dbReference type="InterPro" id="IPR052021">
    <property type="entry name" value="Type-I_RS_S_subunit"/>
</dbReference>
<dbReference type="Gene3D" id="1.10.287.1120">
    <property type="entry name" value="Bipartite methylase S protein"/>
    <property type="match status" value="1"/>
</dbReference>
<keyword evidence="6" id="KW-0540">Nuclease</keyword>
<name>A0ABU3W1F5_9GAMM</name>
<keyword evidence="3" id="KW-0238">DNA-binding</keyword>
<evidence type="ECO:0000256" key="4">
    <source>
        <dbReference type="SAM" id="Coils"/>
    </source>
</evidence>
<dbReference type="RefSeq" id="WP_316974784.1">
    <property type="nucleotide sequence ID" value="NZ_JAWIIJ010000013.1"/>
</dbReference>
<organism evidence="6 7">
    <name type="scientific">Marinobacter xestospongiae</name>
    <dbReference type="NCBI Taxonomy" id="994319"/>
    <lineage>
        <taxon>Bacteria</taxon>
        <taxon>Pseudomonadati</taxon>
        <taxon>Pseudomonadota</taxon>
        <taxon>Gammaproteobacteria</taxon>
        <taxon>Pseudomonadales</taxon>
        <taxon>Marinobacteraceae</taxon>
        <taxon>Marinobacter</taxon>
    </lineage>
</organism>
<dbReference type="CDD" id="cd17517">
    <property type="entry name" value="RMtype1_S_EcoKI_StySPI-TRD2-CR2_like"/>
    <property type="match status" value="1"/>
</dbReference>
<keyword evidence="7" id="KW-1185">Reference proteome</keyword>
<evidence type="ECO:0000256" key="3">
    <source>
        <dbReference type="ARBA" id="ARBA00023125"/>
    </source>
</evidence>
<dbReference type="EMBL" id="JAWIIJ010000013">
    <property type="protein sequence ID" value="MDV2080369.1"/>
    <property type="molecule type" value="Genomic_DNA"/>
</dbReference>
<dbReference type="Gene3D" id="3.90.220.20">
    <property type="entry name" value="DNA methylase specificity domains"/>
    <property type="match status" value="2"/>
</dbReference>
<comment type="similarity">
    <text evidence="1">Belongs to the type-I restriction system S methylase family.</text>
</comment>
<dbReference type="EC" id="3.1.21.-" evidence="6"/>
<accession>A0ABU3W1F5</accession>
<dbReference type="PANTHER" id="PTHR30408">
    <property type="entry name" value="TYPE-1 RESTRICTION ENZYME ECOKI SPECIFICITY PROTEIN"/>
    <property type="match status" value="1"/>
</dbReference>
<reference evidence="6 7" key="1">
    <citation type="submission" date="2023-10" db="EMBL/GenBank/DDBJ databases">
        <title>Characteristics and mechanism of a salt-tolerant marine origin heterotrophic nitrifying- aerobic denitrifying bacteria Marinobacter xestospongiae HN1.</title>
        <authorList>
            <person name="Qi R."/>
        </authorList>
    </citation>
    <scope>NUCLEOTIDE SEQUENCE [LARGE SCALE GENOMIC DNA]</scope>
    <source>
        <strain evidence="6 7">HN1</strain>
    </source>
</reference>
<feature type="domain" description="Type I restriction modification DNA specificity" evidence="5">
    <location>
        <begin position="3"/>
        <end position="176"/>
    </location>
</feature>
<keyword evidence="6" id="KW-0378">Hydrolase</keyword>